<name>A0A9P0NM21_APHGO</name>
<dbReference type="Proteomes" id="UP001154329">
    <property type="component" value="Chromosome 2"/>
</dbReference>
<reference evidence="1" key="1">
    <citation type="submission" date="2022-02" db="EMBL/GenBank/DDBJ databases">
        <authorList>
            <person name="King R."/>
        </authorList>
    </citation>
    <scope>NUCLEOTIDE SEQUENCE</scope>
</reference>
<proteinExistence type="predicted"/>
<dbReference type="AlphaFoldDB" id="A0A9P0NM21"/>
<organism evidence="1 2">
    <name type="scientific">Aphis gossypii</name>
    <name type="common">Cotton aphid</name>
    <dbReference type="NCBI Taxonomy" id="80765"/>
    <lineage>
        <taxon>Eukaryota</taxon>
        <taxon>Metazoa</taxon>
        <taxon>Ecdysozoa</taxon>
        <taxon>Arthropoda</taxon>
        <taxon>Hexapoda</taxon>
        <taxon>Insecta</taxon>
        <taxon>Pterygota</taxon>
        <taxon>Neoptera</taxon>
        <taxon>Paraneoptera</taxon>
        <taxon>Hemiptera</taxon>
        <taxon>Sternorrhyncha</taxon>
        <taxon>Aphidomorpha</taxon>
        <taxon>Aphidoidea</taxon>
        <taxon>Aphididae</taxon>
        <taxon>Aphidini</taxon>
        <taxon>Aphis</taxon>
        <taxon>Aphis</taxon>
    </lineage>
</organism>
<accession>A0A9P0NM21</accession>
<keyword evidence="2" id="KW-1185">Reference proteome</keyword>
<gene>
    <name evidence="1" type="ORF">APHIGO_LOCUS6584</name>
</gene>
<reference evidence="1" key="2">
    <citation type="submission" date="2022-10" db="EMBL/GenBank/DDBJ databases">
        <authorList>
            <consortium name="ENA_rothamsted_submissions"/>
            <consortium name="culmorum"/>
            <person name="King R."/>
        </authorList>
    </citation>
    <scope>NUCLEOTIDE SEQUENCE</scope>
</reference>
<evidence type="ECO:0000313" key="1">
    <source>
        <dbReference type="EMBL" id="CAH1725518.1"/>
    </source>
</evidence>
<sequence length="85" mass="9102">MDRLLMLADVDVPITVTHGGDAPIDGSTTIIIEDGPRCDGAEIVVNSTSGPRDAEVKNSFGDIIGWLDPGVTLLQQIAPHRRQRP</sequence>
<protein>
    <submittedName>
        <fullName evidence="1">Uncharacterized protein</fullName>
    </submittedName>
</protein>
<evidence type="ECO:0000313" key="2">
    <source>
        <dbReference type="Proteomes" id="UP001154329"/>
    </source>
</evidence>
<dbReference type="EMBL" id="OU899035">
    <property type="protein sequence ID" value="CAH1725518.1"/>
    <property type="molecule type" value="Genomic_DNA"/>
</dbReference>